<keyword evidence="6" id="KW-0004">4Fe-4S</keyword>
<evidence type="ECO:0000259" key="14">
    <source>
        <dbReference type="PROSITE" id="PS51669"/>
    </source>
</evidence>
<dbReference type="Gene3D" id="3.40.50.12440">
    <property type="match status" value="1"/>
</dbReference>
<sequence>MSTFLKKIRYFTAGKPMAANAHELYLQDSSDWEQSYRSRWQYDKVVRSTHGVNCTGSCSWKIYVKSGLITWETQYTDYPETPIDLPNHEPRGCPRGASYSWYIYSANRIKYPLMRRALRDLWREQKAQHPDAVDAWQAILDNPELSQRYKRERGMGGLVRVSWQEANELIAASNIATVKRFGPDRVAGFSPIPAHAMLSFASGSRYLSLIGGTCLSFYDWYCDLPPSSPQTWGEQTDVPESADWYNAQYLVMWGSNVPQTRTPDAHFMTEARYNGTKVVAISADYAENCKFADEWLAPRAGTDSALALALGQVILQQFYLRQPCDYFVRYAKRFTDFPMLVMLTPCSGQENTYQSGRYLRAADLAAWRDQPLAQWKTLAFDQDSRQIVIPRGSAGFRWDQGGQWNTVQQDALSGAAIDPLLSLQTLDEGELCVVQPDFSHDNANDRYTHGQVPVHWITTVSGERIAVATVFDLMLAHYGLRPRTGESPAEDAPCSPAWAEAITGVPRQQIIRLAQEFANNARLTHGRSLIIVGAGINHWFHSDMTYRSIINVLMMCGTIGVNGGGWAHYVGQEKLRPLAGWAPVALAGDWQSPARLMNGTSFFYNHTSQWRYENVDAHTLLSPLAERDRFPHSLIDFNVIAERLGWLPSSPQLDRNPLTLAAGSAEGDVKAGVAQALKQGSLRIASEDPDAPGNYPRVLFVWRANLLGSSSKGHEYFLKHLLGTSHGVMEQDLQQKGLPLPQQVAWRDSVEGKLDLLVTLDFRMSTTCLYSDVILPSATWYEKEDLSSTDMHPYVHPFTRAIDPMWEARSDWEIFKGIARQFSALCEGHLGKERDVMLTPLLHDSPAELGQACGVSDWKNDPQTFVAGKTAPAIAVVERDYPQTYFKYTHLGPALAVHGNGGKGVHWDTRPEIDSLCARHGSETLDGVGPCANMQDATQALETILTLAPETNGQVADRAWRDLAAKTGQQEIAGLAADKKGVHYRFADIQRQPGRVIASPLWSGIDSDRHAYTAGSLNITHAVPWRTLTGRQQAYQDHAWMQAFGEGFACYKPPLDTQSCRSVREHTANGQPELVLNFGTAHQKWGIHSTYTDNQIMQTLSRGGPLIWISEHDAQRGAIADNDWVELFNGNGAMVARAVVSQRIPAGLALMYHAQERTLNMPLSEVTGERGGIHNSITRICPNPIHMIGGYAHLSWGYNYYGTIGSNRDETVIIRRLNRVEWD</sequence>
<dbReference type="InterPro" id="IPR006657">
    <property type="entry name" value="MoPterin_dinucl-bd_dom"/>
</dbReference>
<keyword evidence="5" id="KW-0813">Transport</keyword>
<dbReference type="Proteomes" id="UP000028681">
    <property type="component" value="Chromosome"/>
</dbReference>
<dbReference type="InterPro" id="IPR006963">
    <property type="entry name" value="Mopterin_OxRdtase_4Fe-4S_dom"/>
</dbReference>
<organism evidence="15 16">
    <name type="scientific">Edwardsiella anguillarum ET080813</name>
    <dbReference type="NCBI Taxonomy" id="667120"/>
    <lineage>
        <taxon>Bacteria</taxon>
        <taxon>Pseudomonadati</taxon>
        <taxon>Pseudomonadota</taxon>
        <taxon>Gammaproteobacteria</taxon>
        <taxon>Enterobacterales</taxon>
        <taxon>Hafniaceae</taxon>
        <taxon>Edwardsiella</taxon>
    </lineage>
</organism>
<dbReference type="RefSeq" id="WP_034162994.1">
    <property type="nucleotide sequence ID" value="NZ_CP006664.1"/>
</dbReference>
<name>A0A076LP14_9GAMM</name>
<evidence type="ECO:0000256" key="9">
    <source>
        <dbReference type="ARBA" id="ARBA00022982"/>
    </source>
</evidence>
<comment type="subcellular location">
    <subcellularLocation>
        <location evidence="3">Cell envelope</location>
    </subcellularLocation>
</comment>
<dbReference type="CDD" id="cd02750">
    <property type="entry name" value="MopB_Nitrate-R-NarG-like"/>
    <property type="match status" value="1"/>
</dbReference>
<dbReference type="AlphaFoldDB" id="A0A076LP14"/>
<dbReference type="Gene3D" id="4.10.1200.10">
    <property type="entry name" value="nitrate reductase tail"/>
    <property type="match status" value="1"/>
</dbReference>
<dbReference type="CDD" id="cd02776">
    <property type="entry name" value="MopB_CT_Nitrate-R-NarG-like"/>
    <property type="match status" value="1"/>
</dbReference>
<keyword evidence="8" id="KW-0479">Metal-binding</keyword>
<comment type="cofactor">
    <cofactor evidence="2">
        <name>[4Fe-4S] cluster</name>
        <dbReference type="ChEBI" id="CHEBI:49883"/>
    </cofactor>
</comment>
<dbReference type="SUPFAM" id="SSF53706">
    <property type="entry name" value="Formate dehydrogenase/DMSO reductase, domains 1-3"/>
    <property type="match status" value="1"/>
</dbReference>
<dbReference type="InterPro" id="IPR050123">
    <property type="entry name" value="Prok_molybdopt-oxidoreductase"/>
</dbReference>
<dbReference type="GO" id="GO:0030313">
    <property type="term" value="C:cell envelope"/>
    <property type="evidence" value="ECO:0007669"/>
    <property type="project" value="UniProtKB-SubCell"/>
</dbReference>
<dbReference type="GeneID" id="33939616"/>
<evidence type="ECO:0000256" key="11">
    <source>
        <dbReference type="ARBA" id="ARBA00023004"/>
    </source>
</evidence>
<evidence type="ECO:0000256" key="12">
    <source>
        <dbReference type="ARBA" id="ARBA00023014"/>
    </source>
</evidence>
<dbReference type="NCBIfam" id="TIGR01580">
    <property type="entry name" value="narG"/>
    <property type="match status" value="1"/>
</dbReference>
<dbReference type="Pfam" id="PF14710">
    <property type="entry name" value="Nitr_red_alph_N"/>
    <property type="match status" value="1"/>
</dbReference>
<keyword evidence="7" id="KW-0500">Molybdenum</keyword>
<dbReference type="GO" id="GO:0045333">
    <property type="term" value="P:cellular respiration"/>
    <property type="evidence" value="ECO:0007669"/>
    <property type="project" value="UniProtKB-ARBA"/>
</dbReference>
<dbReference type="GO" id="GO:0016020">
    <property type="term" value="C:membrane"/>
    <property type="evidence" value="ECO:0007669"/>
    <property type="project" value="TreeGrafter"/>
</dbReference>
<evidence type="ECO:0000256" key="8">
    <source>
        <dbReference type="ARBA" id="ARBA00022723"/>
    </source>
</evidence>
<dbReference type="InterPro" id="IPR006656">
    <property type="entry name" value="Mopterin_OxRdtase"/>
</dbReference>
<dbReference type="KEGG" id="ete:ETEE_2007"/>
<dbReference type="Pfam" id="PF01568">
    <property type="entry name" value="Molydop_binding"/>
    <property type="match status" value="1"/>
</dbReference>
<feature type="domain" description="4Fe-4S Mo/W bis-MGD-type" evidence="14">
    <location>
        <begin position="43"/>
        <end position="107"/>
    </location>
</feature>
<protein>
    <submittedName>
        <fullName evidence="15">Respiratory nitrate reductase alpha chain</fullName>
        <ecNumber evidence="15">1.7.99.4</ecNumber>
    </submittedName>
</protein>
<dbReference type="InterPro" id="IPR006468">
    <property type="entry name" value="NarG"/>
</dbReference>
<dbReference type="PROSITE" id="PS00490">
    <property type="entry name" value="MOLYBDOPTERIN_PROK_2"/>
    <property type="match status" value="1"/>
</dbReference>
<dbReference type="InterPro" id="IPR044906">
    <property type="entry name" value="Nitr_red_alph_N_sf"/>
</dbReference>
<evidence type="ECO:0000313" key="16">
    <source>
        <dbReference type="Proteomes" id="UP000028681"/>
    </source>
</evidence>
<dbReference type="HOGENOM" id="CLU_000422_14_1_6"/>
<accession>A0A076LP14</accession>
<evidence type="ECO:0000256" key="7">
    <source>
        <dbReference type="ARBA" id="ARBA00022505"/>
    </source>
</evidence>
<dbReference type="GO" id="GO:0008940">
    <property type="term" value="F:nitrate reductase activity"/>
    <property type="evidence" value="ECO:0007669"/>
    <property type="project" value="InterPro"/>
</dbReference>
<evidence type="ECO:0000256" key="1">
    <source>
        <dbReference type="ARBA" id="ARBA00001942"/>
    </source>
</evidence>
<dbReference type="EMBL" id="CP006664">
    <property type="protein sequence ID" value="AIJ08452.1"/>
    <property type="molecule type" value="Genomic_DNA"/>
</dbReference>
<comment type="similarity">
    <text evidence="4">Belongs to the prokaryotic molybdopterin-containing oxidoreductase family.</text>
</comment>
<keyword evidence="13" id="KW-0534">Nitrate assimilation</keyword>
<dbReference type="GO" id="GO:0051539">
    <property type="term" value="F:4 iron, 4 sulfur cluster binding"/>
    <property type="evidence" value="ECO:0007669"/>
    <property type="project" value="UniProtKB-KW"/>
</dbReference>
<dbReference type="Pfam" id="PF00384">
    <property type="entry name" value="Molybdopterin"/>
    <property type="match status" value="1"/>
</dbReference>
<evidence type="ECO:0000256" key="3">
    <source>
        <dbReference type="ARBA" id="ARBA00004196"/>
    </source>
</evidence>
<reference evidence="15 16" key="1">
    <citation type="journal article" date="2012" name="PLoS ONE">
        <title>Edwardsiella comparative phylogenomics reveal the new intra/inter-species taxonomic relationships, virulence evolution and niche adaptation mechanisms.</title>
        <authorList>
            <person name="Yang M."/>
            <person name="Lv Y."/>
            <person name="Xiao J."/>
            <person name="Wu H."/>
            <person name="Zheng H."/>
            <person name="Liu Q."/>
            <person name="Zhang Y."/>
            <person name="Wang Q."/>
        </authorList>
    </citation>
    <scope>NUCLEOTIDE SEQUENCE [LARGE SCALE GENOMIC DNA]</scope>
    <source>
        <strain evidence="16">080813</strain>
    </source>
</reference>
<evidence type="ECO:0000256" key="10">
    <source>
        <dbReference type="ARBA" id="ARBA00023002"/>
    </source>
</evidence>
<keyword evidence="9" id="KW-0249">Electron transport</keyword>
<evidence type="ECO:0000256" key="2">
    <source>
        <dbReference type="ARBA" id="ARBA00001966"/>
    </source>
</evidence>
<dbReference type="EC" id="1.7.99.4" evidence="15"/>
<dbReference type="InterPro" id="IPR037943">
    <property type="entry name" value="MopB_CT_Nitrate-R-NarG-like"/>
</dbReference>
<evidence type="ECO:0000256" key="6">
    <source>
        <dbReference type="ARBA" id="ARBA00022485"/>
    </source>
</evidence>
<keyword evidence="11" id="KW-0408">Iron</keyword>
<dbReference type="InterPro" id="IPR009010">
    <property type="entry name" value="Asp_de-COase-like_dom_sf"/>
</dbReference>
<keyword evidence="10 15" id="KW-0560">Oxidoreductase</keyword>
<dbReference type="PROSITE" id="PS51669">
    <property type="entry name" value="4FE4S_MOW_BIS_MGD"/>
    <property type="match status" value="1"/>
</dbReference>
<dbReference type="PANTHER" id="PTHR43105">
    <property type="entry name" value="RESPIRATORY NITRATE REDUCTASE"/>
    <property type="match status" value="1"/>
</dbReference>
<evidence type="ECO:0000313" key="15">
    <source>
        <dbReference type="EMBL" id="AIJ08452.1"/>
    </source>
</evidence>
<dbReference type="GO" id="GO:0046872">
    <property type="term" value="F:metal ion binding"/>
    <property type="evidence" value="ECO:0007669"/>
    <property type="project" value="UniProtKB-KW"/>
</dbReference>
<dbReference type="SMART" id="SM00926">
    <property type="entry name" value="Molybdop_Fe4S4"/>
    <property type="match status" value="1"/>
</dbReference>
<gene>
    <name evidence="15" type="primary">narG</name>
    <name evidence="15" type="ORF">ETEE_2007</name>
</gene>
<dbReference type="SUPFAM" id="SSF50692">
    <property type="entry name" value="ADC-like"/>
    <property type="match status" value="1"/>
</dbReference>
<dbReference type="InterPro" id="IPR028189">
    <property type="entry name" value="Nitr_red_alph_N"/>
</dbReference>
<dbReference type="InterPro" id="IPR006655">
    <property type="entry name" value="Mopterin_OxRdtase_prok_CS"/>
</dbReference>
<evidence type="ECO:0000256" key="5">
    <source>
        <dbReference type="ARBA" id="ARBA00022448"/>
    </source>
</evidence>
<proteinExistence type="inferred from homology"/>
<evidence type="ECO:0000256" key="13">
    <source>
        <dbReference type="ARBA" id="ARBA00023063"/>
    </source>
</evidence>
<dbReference type="GO" id="GO:0043546">
    <property type="term" value="F:molybdopterin cofactor binding"/>
    <property type="evidence" value="ECO:0007669"/>
    <property type="project" value="InterPro"/>
</dbReference>
<evidence type="ECO:0000256" key="4">
    <source>
        <dbReference type="ARBA" id="ARBA00010312"/>
    </source>
</evidence>
<dbReference type="GO" id="GO:0009325">
    <property type="term" value="C:nitrate reductase complex"/>
    <property type="evidence" value="ECO:0007669"/>
    <property type="project" value="InterPro"/>
</dbReference>
<comment type="cofactor">
    <cofactor evidence="1">
        <name>Mo-bis(molybdopterin guanine dinucleotide)</name>
        <dbReference type="ChEBI" id="CHEBI:60539"/>
    </cofactor>
</comment>
<dbReference type="PANTHER" id="PTHR43105:SF2">
    <property type="entry name" value="RESPIRATORY NITRATE REDUCTASE 2 ALPHA CHAIN"/>
    <property type="match status" value="1"/>
</dbReference>
<keyword evidence="12" id="KW-0411">Iron-sulfur</keyword>
<dbReference type="GO" id="GO:0042128">
    <property type="term" value="P:nitrate assimilation"/>
    <property type="evidence" value="ECO:0007669"/>
    <property type="project" value="UniProtKB-KW"/>
</dbReference>